<name>A0A2I0L5I2_PUNGR</name>
<keyword evidence="2" id="KW-1185">Reference proteome</keyword>
<evidence type="ECO:0000313" key="2">
    <source>
        <dbReference type="Proteomes" id="UP000233551"/>
    </source>
</evidence>
<dbReference type="AlphaFoldDB" id="A0A2I0L5I2"/>
<sequence>MTGSVPTSLAGVTHYGDLGANFNQGGPSVRHLPKLCWHKLQPRMPQCTSFFEDVLAELQPRMPQCTSLGTAHHEWMMSEVVSVRALNANVPVFIVDVTCGGLLVQSSFSIVFCGSSVECMLERYALEADGHACLSIEMVALKEKRPNRSARGGVNPCINLHPRPALGDYAVEYAVRNSAGQAHPSVEGATMQMTFATGGLGHALSVGAITRDLCGGKCIGERTGLTSVMRAQRRRGVLARSGGTSLVVLVDALSCAKRRVLGHVVLVGVSFALEGGSTLGPRLTLPWRKGEDCRWSTREGSFDSLVMWGGWPR</sequence>
<dbReference type="Proteomes" id="UP000233551">
    <property type="component" value="Unassembled WGS sequence"/>
</dbReference>
<evidence type="ECO:0000313" key="1">
    <source>
        <dbReference type="EMBL" id="PKI75880.1"/>
    </source>
</evidence>
<gene>
    <name evidence="1" type="ORF">CRG98_003795</name>
</gene>
<dbReference type="EMBL" id="PGOL01000148">
    <property type="protein sequence ID" value="PKI75880.1"/>
    <property type="molecule type" value="Genomic_DNA"/>
</dbReference>
<proteinExistence type="predicted"/>
<organism evidence="1 2">
    <name type="scientific">Punica granatum</name>
    <name type="common">Pomegranate</name>
    <dbReference type="NCBI Taxonomy" id="22663"/>
    <lineage>
        <taxon>Eukaryota</taxon>
        <taxon>Viridiplantae</taxon>
        <taxon>Streptophyta</taxon>
        <taxon>Embryophyta</taxon>
        <taxon>Tracheophyta</taxon>
        <taxon>Spermatophyta</taxon>
        <taxon>Magnoliopsida</taxon>
        <taxon>eudicotyledons</taxon>
        <taxon>Gunneridae</taxon>
        <taxon>Pentapetalae</taxon>
        <taxon>rosids</taxon>
        <taxon>malvids</taxon>
        <taxon>Myrtales</taxon>
        <taxon>Lythraceae</taxon>
        <taxon>Punica</taxon>
    </lineage>
</organism>
<comment type="caution">
    <text evidence="1">The sequence shown here is derived from an EMBL/GenBank/DDBJ whole genome shotgun (WGS) entry which is preliminary data.</text>
</comment>
<reference evidence="1 2" key="1">
    <citation type="submission" date="2017-11" db="EMBL/GenBank/DDBJ databases">
        <title>De-novo sequencing of pomegranate (Punica granatum L.) genome.</title>
        <authorList>
            <person name="Akparov Z."/>
            <person name="Amiraslanov A."/>
            <person name="Hajiyeva S."/>
            <person name="Abbasov M."/>
            <person name="Kaur K."/>
            <person name="Hamwieh A."/>
            <person name="Solovyev V."/>
            <person name="Salamov A."/>
            <person name="Braich B."/>
            <person name="Kosarev P."/>
            <person name="Mahmoud A."/>
            <person name="Hajiyev E."/>
            <person name="Babayeva S."/>
            <person name="Izzatullayeva V."/>
            <person name="Mammadov A."/>
            <person name="Mammadov A."/>
            <person name="Sharifova S."/>
            <person name="Ojaghi J."/>
            <person name="Eynullazada K."/>
            <person name="Bayramov B."/>
            <person name="Abdulazimova A."/>
            <person name="Shahmuradov I."/>
        </authorList>
    </citation>
    <scope>NUCLEOTIDE SEQUENCE [LARGE SCALE GENOMIC DNA]</scope>
    <source>
        <strain evidence="2">cv. AG2017</strain>
        <tissue evidence="1">Leaf</tissue>
    </source>
</reference>
<accession>A0A2I0L5I2</accession>
<protein>
    <submittedName>
        <fullName evidence="1">Uncharacterized protein</fullName>
    </submittedName>
</protein>